<feature type="compositionally biased region" description="Basic and acidic residues" evidence="1">
    <location>
        <begin position="51"/>
        <end position="61"/>
    </location>
</feature>
<feature type="compositionally biased region" description="Basic and acidic residues" evidence="1">
    <location>
        <begin position="31"/>
        <end position="44"/>
    </location>
</feature>
<evidence type="ECO:0000313" key="3">
    <source>
        <dbReference type="Proteomes" id="UP000017836"/>
    </source>
</evidence>
<dbReference type="AlphaFoldDB" id="W1NFI6"/>
<reference evidence="3" key="1">
    <citation type="journal article" date="2013" name="Science">
        <title>The Amborella genome and the evolution of flowering plants.</title>
        <authorList>
            <consortium name="Amborella Genome Project"/>
        </authorList>
    </citation>
    <scope>NUCLEOTIDE SEQUENCE [LARGE SCALE GENOMIC DNA]</scope>
</reference>
<feature type="region of interest" description="Disordered" evidence="1">
    <location>
        <begin position="31"/>
        <end position="66"/>
    </location>
</feature>
<proteinExistence type="predicted"/>
<name>W1NFI6_AMBTC</name>
<dbReference type="HOGENOM" id="CLU_2018284_0_0_1"/>
<protein>
    <submittedName>
        <fullName evidence="2">Uncharacterized protein</fullName>
    </submittedName>
</protein>
<organism evidence="2 3">
    <name type="scientific">Amborella trichopoda</name>
    <dbReference type="NCBI Taxonomy" id="13333"/>
    <lineage>
        <taxon>Eukaryota</taxon>
        <taxon>Viridiplantae</taxon>
        <taxon>Streptophyta</taxon>
        <taxon>Embryophyta</taxon>
        <taxon>Tracheophyta</taxon>
        <taxon>Spermatophyta</taxon>
        <taxon>Magnoliopsida</taxon>
        <taxon>Amborellales</taxon>
        <taxon>Amborellaceae</taxon>
        <taxon>Amborella</taxon>
    </lineage>
</organism>
<accession>W1NFI6</accession>
<dbReference type="EMBL" id="KI397507">
    <property type="protein sequence ID" value="ERM94577.1"/>
    <property type="molecule type" value="Genomic_DNA"/>
</dbReference>
<sequence length="123" mass="13376">MSWPLLRLQTAHHSSVCADYPIAKDVAEGVKATDEAEKNRDSNLDKTPATKIDKSERDKKFQGASYSSTRLASSGIIKGVGKPKGVSMLEPYVMEINSASSSSDSFVLGSSALDEMLMREEVY</sequence>
<keyword evidence="3" id="KW-1185">Reference proteome</keyword>
<evidence type="ECO:0000313" key="2">
    <source>
        <dbReference type="EMBL" id="ERM94577.1"/>
    </source>
</evidence>
<gene>
    <name evidence="2" type="ORF">AMTR_s00011p00015460</name>
</gene>
<dbReference type="Gramene" id="ERM94577">
    <property type="protein sequence ID" value="ERM94577"/>
    <property type="gene ID" value="AMTR_s00011p00015460"/>
</dbReference>
<evidence type="ECO:0000256" key="1">
    <source>
        <dbReference type="SAM" id="MobiDB-lite"/>
    </source>
</evidence>
<dbReference type="Proteomes" id="UP000017836">
    <property type="component" value="Unassembled WGS sequence"/>
</dbReference>